<dbReference type="InterPro" id="IPR036188">
    <property type="entry name" value="FAD/NAD-bd_sf"/>
</dbReference>
<dbReference type="Proteomes" id="UP000298493">
    <property type="component" value="Unassembled WGS sequence"/>
</dbReference>
<name>A0A4Z1P6R0_9PEZI</name>
<evidence type="ECO:0000256" key="1">
    <source>
        <dbReference type="ARBA" id="ARBA00010139"/>
    </source>
</evidence>
<keyword evidence="2" id="KW-0808">Transferase</keyword>
<gene>
    <name evidence="2" type="ORF">E6O75_ATG09180</name>
</gene>
<dbReference type="SUPFAM" id="SSF51905">
    <property type="entry name" value="FAD/NAD(P)-binding domain"/>
    <property type="match status" value="1"/>
</dbReference>
<comment type="caution">
    <text evidence="2">The sequence shown here is derived from an EMBL/GenBank/DDBJ whole genome shotgun (WGS) entry which is preliminary data.</text>
</comment>
<dbReference type="InterPro" id="IPR051209">
    <property type="entry name" value="FAD-bind_Monooxygenase_sf"/>
</dbReference>
<protein>
    <submittedName>
        <fullName evidence="2">CDP-diacylglycerol--glycerol-3-phosphate 3-phosphatidyltransferase</fullName>
    </submittedName>
</protein>
<dbReference type="AlphaFoldDB" id="A0A4Z1P6R0"/>
<accession>A0A4Z1P6R0</accession>
<dbReference type="EMBL" id="SNSC02000019">
    <property type="protein sequence ID" value="TID16122.1"/>
    <property type="molecule type" value="Genomic_DNA"/>
</dbReference>
<dbReference type="Gene3D" id="3.50.50.60">
    <property type="entry name" value="FAD/NAD(P)-binding domain"/>
    <property type="match status" value="1"/>
</dbReference>
<sequence length="150" mass="17863">MHATVTIETRRERGPHSDYLFRSEKPTHDYTFTWDPKWDWSHLFGPGDEIQQYFEGFAERHGSRKYMELDTKVVESRWDEEQGVWNITLEDQKTNGRYNDWAHVLINGTGISNNWKWPRPASRPLQLLHHSGSRCNMEQWDAATINRDDD</sequence>
<evidence type="ECO:0000313" key="3">
    <source>
        <dbReference type="Proteomes" id="UP000298493"/>
    </source>
</evidence>
<dbReference type="STRING" id="86259.A0A4Z1P6R0"/>
<reference evidence="2 3" key="1">
    <citation type="submission" date="2019-04" db="EMBL/GenBank/DDBJ databases">
        <title>High contiguity whole genome sequence and gene annotation resource for two Venturia nashicola isolates.</title>
        <authorList>
            <person name="Prokchorchik M."/>
            <person name="Won K."/>
            <person name="Lee Y."/>
            <person name="Choi E.D."/>
            <person name="Segonzac C."/>
            <person name="Sohn K.H."/>
        </authorList>
    </citation>
    <scope>NUCLEOTIDE SEQUENCE [LARGE SCALE GENOMIC DNA]</scope>
    <source>
        <strain evidence="2 3">PRI2</strain>
    </source>
</reference>
<comment type="similarity">
    <text evidence="1">Belongs to the FAD-binding monooxygenase family.</text>
</comment>
<proteinExistence type="inferred from homology"/>
<dbReference type="PANTHER" id="PTHR42877:SF8">
    <property type="entry name" value="MONOOXYGENASE"/>
    <property type="match status" value="1"/>
</dbReference>
<dbReference type="GO" id="GO:0016740">
    <property type="term" value="F:transferase activity"/>
    <property type="evidence" value="ECO:0007669"/>
    <property type="project" value="UniProtKB-KW"/>
</dbReference>
<dbReference type="PANTHER" id="PTHR42877">
    <property type="entry name" value="L-ORNITHINE N(5)-MONOOXYGENASE-RELATED"/>
    <property type="match status" value="1"/>
</dbReference>
<evidence type="ECO:0000313" key="2">
    <source>
        <dbReference type="EMBL" id="TID16122.1"/>
    </source>
</evidence>
<keyword evidence="3" id="KW-1185">Reference proteome</keyword>
<dbReference type="OrthoDB" id="74360at2759"/>
<organism evidence="2 3">
    <name type="scientific">Venturia nashicola</name>
    <dbReference type="NCBI Taxonomy" id="86259"/>
    <lineage>
        <taxon>Eukaryota</taxon>
        <taxon>Fungi</taxon>
        <taxon>Dikarya</taxon>
        <taxon>Ascomycota</taxon>
        <taxon>Pezizomycotina</taxon>
        <taxon>Dothideomycetes</taxon>
        <taxon>Pleosporomycetidae</taxon>
        <taxon>Venturiales</taxon>
        <taxon>Venturiaceae</taxon>
        <taxon>Venturia</taxon>
    </lineage>
</organism>